<accession>A0A978UXY4</accession>
<dbReference type="Pfam" id="PF03478">
    <property type="entry name" value="Beta-prop_KIB1-4"/>
    <property type="match status" value="1"/>
</dbReference>
<dbReference type="OrthoDB" id="638130at2759"/>
<evidence type="ECO:0000256" key="1">
    <source>
        <dbReference type="SAM" id="MobiDB-lite"/>
    </source>
</evidence>
<protein>
    <recommendedName>
        <fullName evidence="6">F-box protein At2g26160-like</fullName>
    </recommendedName>
</protein>
<evidence type="ECO:0000259" key="3">
    <source>
        <dbReference type="Pfam" id="PF12937"/>
    </source>
</evidence>
<evidence type="ECO:0000259" key="2">
    <source>
        <dbReference type="Pfam" id="PF03478"/>
    </source>
</evidence>
<feature type="domain" description="F-box" evidence="3">
    <location>
        <begin position="7"/>
        <end position="40"/>
    </location>
</feature>
<evidence type="ECO:0008006" key="6">
    <source>
        <dbReference type="Google" id="ProtNLM"/>
    </source>
</evidence>
<dbReference type="InterPro" id="IPR001810">
    <property type="entry name" value="F-box_dom"/>
</dbReference>
<dbReference type="Pfam" id="PF12937">
    <property type="entry name" value="F-box-like"/>
    <property type="match status" value="1"/>
</dbReference>
<dbReference type="InterPro" id="IPR051304">
    <property type="entry name" value="SCF_F-box_domain"/>
</dbReference>
<evidence type="ECO:0000313" key="4">
    <source>
        <dbReference type="EMBL" id="KAH7519850.1"/>
    </source>
</evidence>
<dbReference type="InterPro" id="IPR005174">
    <property type="entry name" value="KIB1-4_b-propeller"/>
</dbReference>
<proteinExistence type="predicted"/>
<dbReference type="Proteomes" id="UP000813462">
    <property type="component" value="Unassembled WGS sequence"/>
</dbReference>
<dbReference type="Gene3D" id="1.20.1280.50">
    <property type="match status" value="1"/>
</dbReference>
<gene>
    <name evidence="4" type="ORF">FEM48_Zijuj08G0081000</name>
</gene>
<dbReference type="CDD" id="cd09917">
    <property type="entry name" value="F-box_SF"/>
    <property type="match status" value="1"/>
</dbReference>
<dbReference type="EMBL" id="JAEACU010000008">
    <property type="protein sequence ID" value="KAH7519850.1"/>
    <property type="molecule type" value="Genomic_DNA"/>
</dbReference>
<feature type="region of interest" description="Disordered" evidence="1">
    <location>
        <begin position="77"/>
        <end position="104"/>
    </location>
</feature>
<feature type="compositionally biased region" description="Low complexity" evidence="1">
    <location>
        <begin position="84"/>
        <end position="96"/>
    </location>
</feature>
<organism evidence="4 5">
    <name type="scientific">Ziziphus jujuba var. spinosa</name>
    <dbReference type="NCBI Taxonomy" id="714518"/>
    <lineage>
        <taxon>Eukaryota</taxon>
        <taxon>Viridiplantae</taxon>
        <taxon>Streptophyta</taxon>
        <taxon>Embryophyta</taxon>
        <taxon>Tracheophyta</taxon>
        <taxon>Spermatophyta</taxon>
        <taxon>Magnoliopsida</taxon>
        <taxon>eudicotyledons</taxon>
        <taxon>Gunneridae</taxon>
        <taxon>Pentapetalae</taxon>
        <taxon>rosids</taxon>
        <taxon>fabids</taxon>
        <taxon>Rosales</taxon>
        <taxon>Rhamnaceae</taxon>
        <taxon>Paliureae</taxon>
        <taxon>Ziziphus</taxon>
    </lineage>
</organism>
<name>A0A978UXY4_ZIZJJ</name>
<feature type="domain" description="KIB1-4 beta-propeller" evidence="2">
    <location>
        <begin position="179"/>
        <end position="373"/>
    </location>
</feature>
<dbReference type="PANTHER" id="PTHR47123">
    <property type="entry name" value="F-BOX PROTEIN SKIP23"/>
    <property type="match status" value="1"/>
</dbReference>
<dbReference type="AlphaFoldDB" id="A0A978UXY4"/>
<sequence>MERRVGWSELPTEILSMIGNCLDSPLDVVRLRSVCNSWRSSFPLFNQSAPPSPLKFPSPFADVDAFLSESTIYRLEPVDDEIDNPNNPNPSASSSSTRRRPSRSLPSKACLVRVEDTKASKFQLFSCGLDDGAPVPNDLSLLKFRMVKLGKSNGLSLNNGSFCLPGVNKVIRNPNSSSLYSEDCSIFVIFDGGKLGFAMNGDRKLTPIGDRDTDYNDIVVYRGKPCVVDNLGTVSWIDDMSLDLTPLLLPHQLDLDSGGWKHLVESEGELYVVHRYCEKIRMRYSSVNEIDTRGRRFFRRNGKLFDGGNTVGFRVYKLDRKWHRWVEVMTLGDKAFVLYDDICFSVSASEFDGCKGNCIYFKDEINCNLFSFYRTGCNFFNLEDRSIHPYRWSKPLCFSSLHLNTRIWLLDCFNYLAT</sequence>
<comment type="caution">
    <text evidence="4">The sequence shown here is derived from an EMBL/GenBank/DDBJ whole genome shotgun (WGS) entry which is preliminary data.</text>
</comment>
<reference evidence="4" key="1">
    <citation type="journal article" date="2021" name="Front. Plant Sci.">
        <title>Chromosome-Scale Genome Assembly for Chinese Sour Jujube and Insights Into Its Genome Evolution and Domestication Signature.</title>
        <authorList>
            <person name="Shen L.-Y."/>
            <person name="Luo H."/>
            <person name="Wang X.-L."/>
            <person name="Wang X.-M."/>
            <person name="Qiu X.-J."/>
            <person name="Liu H."/>
            <person name="Zhou S.-S."/>
            <person name="Jia K.-H."/>
            <person name="Nie S."/>
            <person name="Bao Y.-T."/>
            <person name="Zhang R.-G."/>
            <person name="Yun Q.-Z."/>
            <person name="Chai Y.-H."/>
            <person name="Lu J.-Y."/>
            <person name="Li Y."/>
            <person name="Zhao S.-W."/>
            <person name="Mao J.-F."/>
            <person name="Jia S.-G."/>
            <person name="Mao Y.-M."/>
        </authorList>
    </citation>
    <scope>NUCLEOTIDE SEQUENCE</scope>
    <source>
        <strain evidence="4">AT0</strain>
        <tissue evidence="4">Leaf</tissue>
    </source>
</reference>
<dbReference type="PANTHER" id="PTHR47123:SF28">
    <property type="entry name" value="F-BOX DOMAIN-CONTAINING PROTEIN"/>
    <property type="match status" value="1"/>
</dbReference>
<evidence type="ECO:0000313" key="5">
    <source>
        <dbReference type="Proteomes" id="UP000813462"/>
    </source>
</evidence>
<dbReference type="SUPFAM" id="SSF81383">
    <property type="entry name" value="F-box domain"/>
    <property type="match status" value="1"/>
</dbReference>
<dbReference type="InterPro" id="IPR036047">
    <property type="entry name" value="F-box-like_dom_sf"/>
</dbReference>